<dbReference type="Gene3D" id="3.30.530.20">
    <property type="match status" value="1"/>
</dbReference>
<keyword evidence="1" id="KW-0732">Signal</keyword>
<dbReference type="Proteomes" id="UP001160550">
    <property type="component" value="Unassembled WGS sequence"/>
</dbReference>
<gene>
    <name evidence="2" type="ORF">QF205_12735</name>
</gene>
<keyword evidence="3" id="KW-1185">Reference proteome</keyword>
<feature type="chain" id="PRO_5046469401" evidence="1">
    <location>
        <begin position="25"/>
        <end position="195"/>
    </location>
</feature>
<sequence>MRYVPAFILVSALGLAVLSPAARAEVLDAAPAGFTVENSGVVPVDAGAAWAALVGQVDAWWPKDHSWWGAEGRLSIEPRVGGCFCEVAGDRQAEHLRVVFVDPGRRLRMSGGLGPLQGMGLDGILEFRLEPADSGDGAATRITLHYRVGGYSPDDIGQFAPVVDRVQAAQLGGLLAHLGADDGDGPTATGSPRAQ</sequence>
<organism evidence="2 3">
    <name type="scientific">Luteimonas composti</name>
    <dbReference type="NCBI Taxonomy" id="398257"/>
    <lineage>
        <taxon>Bacteria</taxon>
        <taxon>Pseudomonadati</taxon>
        <taxon>Pseudomonadota</taxon>
        <taxon>Gammaproteobacteria</taxon>
        <taxon>Lysobacterales</taxon>
        <taxon>Lysobacteraceae</taxon>
        <taxon>Luteimonas</taxon>
    </lineage>
</organism>
<proteinExistence type="predicted"/>
<dbReference type="InterPro" id="IPR023393">
    <property type="entry name" value="START-like_dom_sf"/>
</dbReference>
<feature type="signal peptide" evidence="1">
    <location>
        <begin position="1"/>
        <end position="24"/>
    </location>
</feature>
<name>A0ABT6MUE8_9GAMM</name>
<protein>
    <submittedName>
        <fullName evidence="2">SRPBCC domain-containing protein</fullName>
    </submittedName>
</protein>
<dbReference type="SUPFAM" id="SSF55961">
    <property type="entry name" value="Bet v1-like"/>
    <property type="match status" value="1"/>
</dbReference>
<dbReference type="RefSeq" id="WP_280943133.1">
    <property type="nucleotide sequence ID" value="NZ_JARYGX010000023.1"/>
</dbReference>
<reference evidence="2" key="2">
    <citation type="submission" date="2023-04" db="EMBL/GenBank/DDBJ databases">
        <authorList>
            <person name="Sun J.-Q."/>
        </authorList>
    </citation>
    <scope>NUCLEOTIDE SEQUENCE</scope>
    <source>
        <strain evidence="2">CC-YY355</strain>
    </source>
</reference>
<comment type="caution">
    <text evidence="2">The sequence shown here is derived from an EMBL/GenBank/DDBJ whole genome shotgun (WGS) entry which is preliminary data.</text>
</comment>
<evidence type="ECO:0000313" key="3">
    <source>
        <dbReference type="Proteomes" id="UP001160550"/>
    </source>
</evidence>
<accession>A0ABT6MUE8</accession>
<evidence type="ECO:0000313" key="2">
    <source>
        <dbReference type="EMBL" id="MDH7453925.1"/>
    </source>
</evidence>
<reference evidence="2" key="1">
    <citation type="journal article" date="2007" name="Int. J. Syst. Evol. Microbiol.">
        <title>Luteimonas composti sp. nov., a moderately thermophilic bacterium isolated from food waste.</title>
        <authorList>
            <person name="Young C.C."/>
            <person name="Kampfer P."/>
            <person name="Chen W.M."/>
            <person name="Yen W.S."/>
            <person name="Arun A.B."/>
            <person name="Lai W.A."/>
            <person name="Shen F.T."/>
            <person name="Rekha P.D."/>
            <person name="Lin K.Y."/>
            <person name="Chou J.H."/>
        </authorList>
    </citation>
    <scope>NUCLEOTIDE SEQUENCE</scope>
    <source>
        <strain evidence="2">CC-YY355</strain>
    </source>
</reference>
<evidence type="ECO:0000256" key="1">
    <source>
        <dbReference type="SAM" id="SignalP"/>
    </source>
</evidence>
<dbReference type="EMBL" id="JARYGX010000023">
    <property type="protein sequence ID" value="MDH7453925.1"/>
    <property type="molecule type" value="Genomic_DNA"/>
</dbReference>